<feature type="domain" description="EF-hand" evidence="3">
    <location>
        <begin position="60"/>
        <end position="95"/>
    </location>
</feature>
<dbReference type="EMBL" id="DS113200">
    <property type="protein sequence ID" value="EAY20227.1"/>
    <property type="molecule type" value="Genomic_DNA"/>
</dbReference>
<dbReference type="SMART" id="SM00054">
    <property type="entry name" value="EFh"/>
    <property type="match status" value="2"/>
</dbReference>
<dbReference type="InterPro" id="IPR011992">
    <property type="entry name" value="EF-hand-dom_pair"/>
</dbReference>
<evidence type="ECO:0000256" key="2">
    <source>
        <dbReference type="ARBA" id="ARBA00022837"/>
    </source>
</evidence>
<reference evidence="4" key="2">
    <citation type="journal article" date="2007" name="Science">
        <title>Draft genome sequence of the sexually transmitted pathogen Trichomonas vaginalis.</title>
        <authorList>
            <person name="Carlton J.M."/>
            <person name="Hirt R.P."/>
            <person name="Silva J.C."/>
            <person name="Delcher A.L."/>
            <person name="Schatz M."/>
            <person name="Zhao Q."/>
            <person name="Wortman J.R."/>
            <person name="Bidwell S.L."/>
            <person name="Alsmark U.C.M."/>
            <person name="Besteiro S."/>
            <person name="Sicheritz-Ponten T."/>
            <person name="Noel C.J."/>
            <person name="Dacks J.B."/>
            <person name="Foster P.G."/>
            <person name="Simillion C."/>
            <person name="Van de Peer Y."/>
            <person name="Miranda-Saavedra D."/>
            <person name="Barton G.J."/>
            <person name="Westrop G.D."/>
            <person name="Mueller S."/>
            <person name="Dessi D."/>
            <person name="Fiori P.L."/>
            <person name="Ren Q."/>
            <person name="Paulsen I."/>
            <person name="Zhang H."/>
            <person name="Bastida-Corcuera F.D."/>
            <person name="Simoes-Barbosa A."/>
            <person name="Brown M.T."/>
            <person name="Hayes R.D."/>
            <person name="Mukherjee M."/>
            <person name="Okumura C.Y."/>
            <person name="Schneider R."/>
            <person name="Smith A.J."/>
            <person name="Vanacova S."/>
            <person name="Villalvazo M."/>
            <person name="Haas B.J."/>
            <person name="Pertea M."/>
            <person name="Feldblyum T.V."/>
            <person name="Utterback T.R."/>
            <person name="Shu C.L."/>
            <person name="Osoegawa K."/>
            <person name="de Jong P.J."/>
            <person name="Hrdy I."/>
            <person name="Horvathova L."/>
            <person name="Zubacova Z."/>
            <person name="Dolezal P."/>
            <person name="Malik S.B."/>
            <person name="Logsdon J.M. Jr."/>
            <person name="Henze K."/>
            <person name="Gupta A."/>
            <person name="Wang C.C."/>
            <person name="Dunne R.L."/>
            <person name="Upcroft J.A."/>
            <person name="Upcroft P."/>
            <person name="White O."/>
            <person name="Salzberg S.L."/>
            <person name="Tang P."/>
            <person name="Chiu C.-H."/>
            <person name="Lee Y.-S."/>
            <person name="Embley T.M."/>
            <person name="Coombs G.H."/>
            <person name="Mottram J.C."/>
            <person name="Tachezy J."/>
            <person name="Fraser-Liggett C.M."/>
            <person name="Johnson P.J."/>
        </authorList>
    </citation>
    <scope>NUCLEOTIDE SEQUENCE [LARGE SCALE GENOMIC DNA]</scope>
    <source>
        <strain evidence="4">G3</strain>
    </source>
</reference>
<dbReference type="InterPro" id="IPR045198">
    <property type="entry name" value="CNBL1-10"/>
</dbReference>
<dbReference type="GO" id="GO:0019722">
    <property type="term" value="P:calcium-mediated signaling"/>
    <property type="evidence" value="ECO:0007669"/>
    <property type="project" value="InterPro"/>
</dbReference>
<protein>
    <submittedName>
        <fullName evidence="4">EF hand family protein</fullName>
    </submittedName>
</protein>
<dbReference type="KEGG" id="tva:5465762"/>
<dbReference type="GO" id="GO:0005509">
    <property type="term" value="F:calcium ion binding"/>
    <property type="evidence" value="ECO:0007669"/>
    <property type="project" value="InterPro"/>
</dbReference>
<name>A2DHF4_TRIV3</name>
<dbReference type="SUPFAM" id="SSF47473">
    <property type="entry name" value="EF-hand"/>
    <property type="match status" value="1"/>
</dbReference>
<proteinExistence type="predicted"/>
<keyword evidence="2" id="KW-0106">Calcium</keyword>
<dbReference type="Gene3D" id="1.10.238.10">
    <property type="entry name" value="EF-hand"/>
    <property type="match status" value="1"/>
</dbReference>
<dbReference type="PROSITE" id="PS00018">
    <property type="entry name" value="EF_HAND_1"/>
    <property type="match status" value="2"/>
</dbReference>
<dbReference type="InParanoid" id="A2DHF4"/>
<accession>A2DHF4</accession>
<sequence length="190" mass="21855">MGINVSAVYHGYLGEEEAQMFVQKSYFTLKQIYILSQKYRQMSKDSRINLNDFEVAMNIPNHQIAEILFKIIDDDGSGEITFPEFVEGLNKFHPDAPFDEKVKLCFQAYDADGSGNVSADEIRNIIQISLKNNQYLDFTESQIDELVSQLIDTYSRDKKELTFQEFYNMVSKATGVIEAFDIDTDQLVEQ</sequence>
<dbReference type="eggNOG" id="KOG0039">
    <property type="taxonomic scope" value="Eukaryota"/>
</dbReference>
<dbReference type="InterPro" id="IPR018247">
    <property type="entry name" value="EF_Hand_1_Ca_BS"/>
</dbReference>
<dbReference type="STRING" id="5722.A2DHF4"/>
<dbReference type="RefSeq" id="XP_001581213.1">
    <property type="nucleotide sequence ID" value="XM_001581163.1"/>
</dbReference>
<gene>
    <name evidence="4" type="ORF">TVAG_021740</name>
</gene>
<evidence type="ECO:0000313" key="4">
    <source>
        <dbReference type="EMBL" id="EAY20227.1"/>
    </source>
</evidence>
<dbReference type="VEuPathDB" id="TrichDB:TVAGG3_0678490"/>
<keyword evidence="5" id="KW-1185">Reference proteome</keyword>
<evidence type="ECO:0000313" key="5">
    <source>
        <dbReference type="Proteomes" id="UP000001542"/>
    </source>
</evidence>
<organism evidence="4 5">
    <name type="scientific">Trichomonas vaginalis (strain ATCC PRA-98 / G3)</name>
    <dbReference type="NCBI Taxonomy" id="412133"/>
    <lineage>
        <taxon>Eukaryota</taxon>
        <taxon>Metamonada</taxon>
        <taxon>Parabasalia</taxon>
        <taxon>Trichomonadida</taxon>
        <taxon>Trichomonadidae</taxon>
        <taxon>Trichomonas</taxon>
    </lineage>
</organism>
<dbReference type="InterPro" id="IPR002048">
    <property type="entry name" value="EF_hand_dom"/>
</dbReference>
<dbReference type="Proteomes" id="UP000001542">
    <property type="component" value="Unassembled WGS sequence"/>
</dbReference>
<dbReference type="OrthoDB" id="114727at2759"/>
<feature type="domain" description="EF-hand" evidence="3">
    <location>
        <begin position="97"/>
        <end position="132"/>
    </location>
</feature>
<dbReference type="Pfam" id="PF13202">
    <property type="entry name" value="EF-hand_5"/>
    <property type="match status" value="2"/>
</dbReference>
<dbReference type="PROSITE" id="PS50222">
    <property type="entry name" value="EF_HAND_2"/>
    <property type="match status" value="2"/>
</dbReference>
<reference evidence="4" key="1">
    <citation type="submission" date="2006-10" db="EMBL/GenBank/DDBJ databases">
        <authorList>
            <person name="Amadeo P."/>
            <person name="Zhao Q."/>
            <person name="Wortman J."/>
            <person name="Fraser-Liggett C."/>
            <person name="Carlton J."/>
        </authorList>
    </citation>
    <scope>NUCLEOTIDE SEQUENCE</scope>
    <source>
        <strain evidence="4">G3</strain>
    </source>
</reference>
<dbReference type="SMR" id="A2DHF4"/>
<keyword evidence="1" id="KW-0677">Repeat</keyword>
<evidence type="ECO:0000256" key="1">
    <source>
        <dbReference type="ARBA" id="ARBA00022737"/>
    </source>
</evidence>
<dbReference type="GO" id="GO:0019900">
    <property type="term" value="F:kinase binding"/>
    <property type="evidence" value="ECO:0007669"/>
    <property type="project" value="InterPro"/>
</dbReference>
<dbReference type="PANTHER" id="PTHR23056">
    <property type="entry name" value="CALCINEURIN B"/>
    <property type="match status" value="1"/>
</dbReference>
<dbReference type="VEuPathDB" id="TrichDB:TVAG_021740"/>
<evidence type="ECO:0000259" key="3">
    <source>
        <dbReference type="PROSITE" id="PS50222"/>
    </source>
</evidence>
<dbReference type="PANTHER" id="PTHR23056:SF110">
    <property type="entry name" value="CALMODULIN"/>
    <property type="match status" value="1"/>
</dbReference>
<dbReference type="AlphaFoldDB" id="A2DHF4"/>